<reference evidence="13 14" key="1">
    <citation type="journal article" date="2024" name="Int. J. Mol. Sci.">
        <title>Exploration of Alicyclobacillus spp. Genome in Search of Antibiotic Resistance.</title>
        <authorList>
            <person name="Bucka-Kolendo J."/>
            <person name="Kiousi D.E."/>
            <person name="Dekowska A."/>
            <person name="Mikolajczuk-Szczyrba A."/>
            <person name="Karadedos D.M."/>
            <person name="Michael P."/>
            <person name="Galanis A."/>
            <person name="Sokolowska B."/>
        </authorList>
    </citation>
    <scope>NUCLEOTIDE SEQUENCE [LARGE SCALE GENOMIC DNA]</scope>
    <source>
        <strain evidence="13 14">KKP 3000</strain>
    </source>
</reference>
<evidence type="ECO:0000256" key="7">
    <source>
        <dbReference type="ARBA" id="ARBA00022777"/>
    </source>
</evidence>
<accession>A0ABV5AIC7</accession>
<dbReference type="InterPro" id="IPR004358">
    <property type="entry name" value="Sig_transdc_His_kin-like_C"/>
</dbReference>
<comment type="catalytic activity">
    <reaction evidence="1">
        <text>ATP + protein L-histidine = ADP + protein N-phospho-L-histidine.</text>
        <dbReference type="EC" id="2.7.13.3"/>
    </reaction>
</comment>
<keyword evidence="11" id="KW-0812">Transmembrane</keyword>
<evidence type="ECO:0000256" key="6">
    <source>
        <dbReference type="ARBA" id="ARBA00022741"/>
    </source>
</evidence>
<name>A0ABV5AIC7_9BACL</name>
<evidence type="ECO:0000256" key="9">
    <source>
        <dbReference type="ARBA" id="ARBA00023012"/>
    </source>
</evidence>
<dbReference type="Pfam" id="PF00512">
    <property type="entry name" value="HisKA"/>
    <property type="match status" value="1"/>
</dbReference>
<gene>
    <name evidence="13" type="ORF">KKP3000_000767</name>
</gene>
<evidence type="ECO:0000256" key="4">
    <source>
        <dbReference type="ARBA" id="ARBA00022553"/>
    </source>
</evidence>
<dbReference type="SUPFAM" id="SSF47384">
    <property type="entry name" value="Homodimeric domain of signal transducing histidine kinase"/>
    <property type="match status" value="1"/>
</dbReference>
<evidence type="ECO:0000256" key="10">
    <source>
        <dbReference type="SAM" id="MobiDB-lite"/>
    </source>
</evidence>
<dbReference type="Gene3D" id="1.10.287.130">
    <property type="match status" value="1"/>
</dbReference>
<dbReference type="EMBL" id="JBDXSU010000015">
    <property type="protein sequence ID" value="MFB5191976.1"/>
    <property type="molecule type" value="Genomic_DNA"/>
</dbReference>
<feature type="transmembrane region" description="Helical" evidence="11">
    <location>
        <begin position="169"/>
        <end position="197"/>
    </location>
</feature>
<keyword evidence="11" id="KW-1133">Transmembrane helix</keyword>
<keyword evidence="6" id="KW-0547">Nucleotide-binding</keyword>
<dbReference type="PROSITE" id="PS50109">
    <property type="entry name" value="HIS_KIN"/>
    <property type="match status" value="1"/>
</dbReference>
<evidence type="ECO:0000256" key="3">
    <source>
        <dbReference type="ARBA" id="ARBA00012438"/>
    </source>
</evidence>
<dbReference type="SUPFAM" id="SSF55874">
    <property type="entry name" value="ATPase domain of HSP90 chaperone/DNA topoisomerase II/histidine kinase"/>
    <property type="match status" value="1"/>
</dbReference>
<evidence type="ECO:0000259" key="12">
    <source>
        <dbReference type="PROSITE" id="PS50109"/>
    </source>
</evidence>
<sequence>MFRKTRLRLVLLNSIVFFCLLLFFGIVLYFFTAHQLCHQEDETLLQTAQQIQAGDVDAISEHPHDGHSPDRDHNGPDGPDEHRELQQSHIIYVLRDASGKLLGQVPERLTSKELAQLPAKLPVECTSTISLGQSSFRQYTLDVPSGLVTQGKASVREVQILYDRAEDEAFLHSLLTVIAITTAICAGLAMAAGLYLANRALIPIQNSWNKQQQFVADASHELRTPLTVLQMHLERLFRHPSHTVEQEGESILRLVKETTRMRRLVTDLLTLARGDSNQVQLLMRPVRMDLLIGTVVEQFRDVAEQKDIHLAAAQVTPVTIRADEERLQQLLTILLDNALKFTDHGGRVEVNFAVAANAVQLTVSDNGIGVSEEDLPKVFDRFFQANKARSSGGTGLGLAIAKWIVDEHHGKIWAESRLHEGMTVHVVLPFKATDSASG</sequence>
<keyword evidence="7 13" id="KW-0418">Kinase</keyword>
<dbReference type="InterPro" id="IPR005467">
    <property type="entry name" value="His_kinase_dom"/>
</dbReference>
<evidence type="ECO:0000256" key="5">
    <source>
        <dbReference type="ARBA" id="ARBA00022679"/>
    </source>
</evidence>
<dbReference type="SMART" id="SM00387">
    <property type="entry name" value="HATPase_c"/>
    <property type="match status" value="1"/>
</dbReference>
<dbReference type="Pfam" id="PF02518">
    <property type="entry name" value="HATPase_c"/>
    <property type="match status" value="1"/>
</dbReference>
<dbReference type="Proteomes" id="UP001579974">
    <property type="component" value="Unassembled WGS sequence"/>
</dbReference>
<dbReference type="InterPro" id="IPR050351">
    <property type="entry name" value="BphY/WalK/GraS-like"/>
</dbReference>
<dbReference type="PRINTS" id="PR00344">
    <property type="entry name" value="BCTRLSENSOR"/>
</dbReference>
<comment type="subcellular location">
    <subcellularLocation>
        <location evidence="2">Membrane</location>
    </subcellularLocation>
</comment>
<keyword evidence="5" id="KW-0808">Transferase</keyword>
<feature type="region of interest" description="Disordered" evidence="10">
    <location>
        <begin position="59"/>
        <end position="82"/>
    </location>
</feature>
<keyword evidence="4" id="KW-0597">Phosphoprotein</keyword>
<feature type="domain" description="Histidine kinase" evidence="12">
    <location>
        <begin position="217"/>
        <end position="432"/>
    </location>
</feature>
<evidence type="ECO:0000313" key="14">
    <source>
        <dbReference type="Proteomes" id="UP001579974"/>
    </source>
</evidence>
<dbReference type="InterPro" id="IPR003661">
    <property type="entry name" value="HisK_dim/P_dom"/>
</dbReference>
<dbReference type="InterPro" id="IPR003594">
    <property type="entry name" value="HATPase_dom"/>
</dbReference>
<evidence type="ECO:0000256" key="8">
    <source>
        <dbReference type="ARBA" id="ARBA00022840"/>
    </source>
</evidence>
<keyword evidence="14" id="KW-1185">Reference proteome</keyword>
<dbReference type="GO" id="GO:0016301">
    <property type="term" value="F:kinase activity"/>
    <property type="evidence" value="ECO:0007669"/>
    <property type="project" value="UniProtKB-KW"/>
</dbReference>
<keyword evidence="9" id="KW-0902">Two-component regulatory system</keyword>
<dbReference type="PANTHER" id="PTHR45453">
    <property type="entry name" value="PHOSPHATE REGULON SENSOR PROTEIN PHOR"/>
    <property type="match status" value="1"/>
</dbReference>
<evidence type="ECO:0000256" key="1">
    <source>
        <dbReference type="ARBA" id="ARBA00000085"/>
    </source>
</evidence>
<dbReference type="Gene3D" id="3.30.565.10">
    <property type="entry name" value="Histidine kinase-like ATPase, C-terminal domain"/>
    <property type="match status" value="1"/>
</dbReference>
<dbReference type="InterPro" id="IPR036097">
    <property type="entry name" value="HisK_dim/P_sf"/>
</dbReference>
<keyword evidence="8" id="KW-0067">ATP-binding</keyword>
<keyword evidence="11" id="KW-0472">Membrane</keyword>
<evidence type="ECO:0000256" key="2">
    <source>
        <dbReference type="ARBA" id="ARBA00004370"/>
    </source>
</evidence>
<comment type="caution">
    <text evidence="13">The sequence shown here is derived from an EMBL/GenBank/DDBJ whole genome shotgun (WGS) entry which is preliminary data.</text>
</comment>
<dbReference type="CDD" id="cd00082">
    <property type="entry name" value="HisKA"/>
    <property type="match status" value="1"/>
</dbReference>
<feature type="transmembrane region" description="Helical" evidence="11">
    <location>
        <begin position="9"/>
        <end position="31"/>
    </location>
</feature>
<evidence type="ECO:0000313" key="13">
    <source>
        <dbReference type="EMBL" id="MFB5191976.1"/>
    </source>
</evidence>
<dbReference type="PANTHER" id="PTHR45453:SF1">
    <property type="entry name" value="PHOSPHATE REGULON SENSOR PROTEIN PHOR"/>
    <property type="match status" value="1"/>
</dbReference>
<evidence type="ECO:0000256" key="11">
    <source>
        <dbReference type="SAM" id="Phobius"/>
    </source>
</evidence>
<dbReference type="EC" id="2.7.13.3" evidence="3"/>
<proteinExistence type="predicted"/>
<organism evidence="13 14">
    <name type="scientific">Alicyclobacillus fastidiosus</name>
    <dbReference type="NCBI Taxonomy" id="392011"/>
    <lineage>
        <taxon>Bacteria</taxon>
        <taxon>Bacillati</taxon>
        <taxon>Bacillota</taxon>
        <taxon>Bacilli</taxon>
        <taxon>Bacillales</taxon>
        <taxon>Alicyclobacillaceae</taxon>
        <taxon>Alicyclobacillus</taxon>
    </lineage>
</organism>
<protein>
    <recommendedName>
        <fullName evidence="3">histidine kinase</fullName>
        <ecNumber evidence="3">2.7.13.3</ecNumber>
    </recommendedName>
</protein>
<dbReference type="RefSeq" id="WP_275475086.1">
    <property type="nucleotide sequence ID" value="NZ_CP162940.1"/>
</dbReference>
<dbReference type="InterPro" id="IPR036890">
    <property type="entry name" value="HATPase_C_sf"/>
</dbReference>
<dbReference type="SMART" id="SM00388">
    <property type="entry name" value="HisKA"/>
    <property type="match status" value="1"/>
</dbReference>
<dbReference type="CDD" id="cd00075">
    <property type="entry name" value="HATPase"/>
    <property type="match status" value="1"/>
</dbReference>